<dbReference type="RefSeq" id="WP_206927207.1">
    <property type="nucleotide sequence ID" value="NZ_JAEKJW010000002.1"/>
</dbReference>
<evidence type="ECO:0000259" key="1">
    <source>
        <dbReference type="Pfam" id="PF08808"/>
    </source>
</evidence>
<evidence type="ECO:0000313" key="2">
    <source>
        <dbReference type="EMBL" id="MBN8196503.1"/>
    </source>
</evidence>
<dbReference type="InterPro" id="IPR014914">
    <property type="entry name" value="RES_dom"/>
</dbReference>
<dbReference type="Pfam" id="PF08808">
    <property type="entry name" value="RES"/>
    <property type="match status" value="1"/>
</dbReference>
<sequence length="394" mass="46229">MPVEIVTPESETQKYKITAHQIDFMRREGERNLSDEQLFDIFDSLTSDLHFLSTYYTQERAFYRCREITNERFSKVSEIANKPAKYVLSEGRCNKIHQSVFYGSFNVETALDEISAQSGSTYQVGVFQPRDGYRLLSTLIGISEQLYNLENNPLPFTNSQIYHREFNSNMHYRRSRLFDYFITEHFRKRASRPYHYKITNNFSQRIFNSISQSITYPSVQNDGGWNIAINENTFRHTCRLTSTYTVKVERCIGYGMYDYAVVDHSSHIVGEDIYWIPKNERGTEYIWDFDRFVYEITKLGKTYNFRVELLKSHGHYIANGQQMEKLQVLKETVMPIDDKYGIHKLSRDQYDYISCTLLEDMEDGSFFAKGTQFIFASTGQSVSATKISKQNEKS</sequence>
<dbReference type="AlphaFoldDB" id="A0A8I1M7F0"/>
<name>A0A8I1M7F0_9PROT</name>
<gene>
    <name evidence="2" type="ORF">JF547_08495</name>
</gene>
<feature type="domain" description="RES" evidence="1">
    <location>
        <begin position="80"/>
        <end position="234"/>
    </location>
</feature>
<dbReference type="EMBL" id="JAEKJW010000002">
    <property type="protein sequence ID" value="MBN8196503.1"/>
    <property type="molecule type" value="Genomic_DNA"/>
</dbReference>
<comment type="caution">
    <text evidence="2">The sequence shown here is derived from an EMBL/GenBank/DDBJ whole genome shotgun (WGS) entry which is preliminary data.</text>
</comment>
<proteinExistence type="predicted"/>
<dbReference type="Proteomes" id="UP000664405">
    <property type="component" value="Unassembled WGS sequence"/>
</dbReference>
<organism evidence="2 3">
    <name type="scientific">Thalassospira povalilytica</name>
    <dbReference type="NCBI Taxonomy" id="732237"/>
    <lineage>
        <taxon>Bacteria</taxon>
        <taxon>Pseudomonadati</taxon>
        <taxon>Pseudomonadota</taxon>
        <taxon>Alphaproteobacteria</taxon>
        <taxon>Rhodospirillales</taxon>
        <taxon>Thalassospiraceae</taxon>
        <taxon>Thalassospira</taxon>
    </lineage>
</organism>
<evidence type="ECO:0000313" key="3">
    <source>
        <dbReference type="Proteomes" id="UP000664405"/>
    </source>
</evidence>
<reference evidence="2" key="1">
    <citation type="submission" date="2020-12" db="EMBL/GenBank/DDBJ databases">
        <title>Oil enriched cultivation method for isolating marine PHA-producing bacteria.</title>
        <authorList>
            <person name="Zheng W."/>
            <person name="Yu S."/>
            <person name="Huang Y."/>
        </authorList>
    </citation>
    <scope>NUCLEOTIDE SEQUENCE</scope>
    <source>
        <strain evidence="2">SY-2-3</strain>
    </source>
</reference>
<accession>A0A8I1M7F0</accession>
<protein>
    <submittedName>
        <fullName evidence="2">RES domain-containing protein</fullName>
    </submittedName>
</protein>